<dbReference type="EMBL" id="JASKYM010000001">
    <property type="protein sequence ID" value="MDK2562408.1"/>
    <property type="molecule type" value="Genomic_DNA"/>
</dbReference>
<dbReference type="InterPro" id="IPR002508">
    <property type="entry name" value="MurNAc-LAA_cat"/>
</dbReference>
<feature type="domain" description="MurNAc-LAA" evidence="2">
    <location>
        <begin position="64"/>
        <end position="170"/>
    </location>
</feature>
<dbReference type="InterPro" id="IPR050695">
    <property type="entry name" value="N-acetylmuramoyl_amidase_3"/>
</dbReference>
<dbReference type="EC" id="3.5.1.28" evidence="3"/>
<accession>A0ABT7E657</accession>
<organism evidence="3 4">
    <name type="scientific">Romboutsia sedimentorum</name>
    <dbReference type="NCBI Taxonomy" id="1368474"/>
    <lineage>
        <taxon>Bacteria</taxon>
        <taxon>Bacillati</taxon>
        <taxon>Bacillota</taxon>
        <taxon>Clostridia</taxon>
        <taxon>Peptostreptococcales</taxon>
        <taxon>Peptostreptococcaceae</taxon>
        <taxon>Romboutsia</taxon>
    </lineage>
</organism>
<sequence length="234" mass="25897">MAKKVFIDPGHGGTDSGAVGVDNLLEKNINLQVARKVEELLKKQGLDVKLSRYSDETVSLGSRTNNANAWKADCFISIHCNAFNEKASGIETYSHTTATNNLANNIHYELLNTKAYSANRGTKSANYYVLRNSSMRACLVELGFIDNKADAKFLTQNQDALALGIAKGICRYLNVEYKPASSSTENPKPPVTDSETFYRVVCGSYNNKVYAEEKVEELKDLGMKDVFIVGYKKQ</sequence>
<keyword evidence="1 3" id="KW-0378">Hydrolase</keyword>
<dbReference type="SMART" id="SM00646">
    <property type="entry name" value="Ami_3"/>
    <property type="match status" value="1"/>
</dbReference>
<dbReference type="RefSeq" id="WP_284131387.1">
    <property type="nucleotide sequence ID" value="NZ_JASKYM010000001.1"/>
</dbReference>
<reference evidence="3 4" key="1">
    <citation type="submission" date="2023-05" db="EMBL/GenBank/DDBJ databases">
        <title>Rombocin, a short stable natural nisin variant, displays selective antimicrobial activity against Listeria monocytogenes and employs dual mode of action to kill target bacterial strains.</title>
        <authorList>
            <person name="Wambui J."/>
            <person name="Stephan R."/>
            <person name="Kuipers O.P."/>
        </authorList>
    </citation>
    <scope>NUCLEOTIDE SEQUENCE [LARGE SCALE GENOMIC DNA]</scope>
    <source>
        <strain evidence="3 4">RC002</strain>
    </source>
</reference>
<proteinExistence type="predicted"/>
<evidence type="ECO:0000259" key="2">
    <source>
        <dbReference type="SMART" id="SM00646"/>
    </source>
</evidence>
<dbReference type="Pfam" id="PF01520">
    <property type="entry name" value="Amidase_3"/>
    <property type="match status" value="1"/>
</dbReference>
<dbReference type="PANTHER" id="PTHR30404">
    <property type="entry name" value="N-ACETYLMURAMOYL-L-ALANINE AMIDASE"/>
    <property type="match status" value="1"/>
</dbReference>
<dbReference type="GO" id="GO:0008745">
    <property type="term" value="F:N-acetylmuramoyl-L-alanine amidase activity"/>
    <property type="evidence" value="ECO:0007669"/>
    <property type="project" value="UniProtKB-EC"/>
</dbReference>
<dbReference type="Proteomes" id="UP001301012">
    <property type="component" value="Unassembled WGS sequence"/>
</dbReference>
<gene>
    <name evidence="3" type="ORF">QOZ84_02515</name>
</gene>
<keyword evidence="4" id="KW-1185">Reference proteome</keyword>
<protein>
    <submittedName>
        <fullName evidence="3">N-acetylmuramoyl-L-alanine amidase</fullName>
        <ecNumber evidence="3">3.5.1.28</ecNumber>
    </submittedName>
</protein>
<name>A0ABT7E657_9FIRM</name>
<evidence type="ECO:0000313" key="4">
    <source>
        <dbReference type="Proteomes" id="UP001301012"/>
    </source>
</evidence>
<comment type="caution">
    <text evidence="3">The sequence shown here is derived from an EMBL/GenBank/DDBJ whole genome shotgun (WGS) entry which is preliminary data.</text>
</comment>
<dbReference type="PANTHER" id="PTHR30404:SF0">
    <property type="entry name" value="N-ACETYLMURAMOYL-L-ALANINE AMIDASE AMIC"/>
    <property type="match status" value="1"/>
</dbReference>
<dbReference type="SUPFAM" id="SSF110997">
    <property type="entry name" value="Sporulation related repeat"/>
    <property type="match status" value="1"/>
</dbReference>
<evidence type="ECO:0000256" key="1">
    <source>
        <dbReference type="ARBA" id="ARBA00022801"/>
    </source>
</evidence>
<evidence type="ECO:0000313" key="3">
    <source>
        <dbReference type="EMBL" id="MDK2562408.1"/>
    </source>
</evidence>
<dbReference type="CDD" id="cd02696">
    <property type="entry name" value="MurNAc-LAA"/>
    <property type="match status" value="1"/>
</dbReference>
<dbReference type="Gene3D" id="3.40.630.40">
    <property type="entry name" value="Zn-dependent exopeptidases"/>
    <property type="match status" value="1"/>
</dbReference>
<dbReference type="InterPro" id="IPR036680">
    <property type="entry name" value="SPOR-like_sf"/>
</dbReference>
<dbReference type="SUPFAM" id="SSF53187">
    <property type="entry name" value="Zn-dependent exopeptidases"/>
    <property type="match status" value="1"/>
</dbReference>